<feature type="transmembrane region" description="Helical" evidence="1">
    <location>
        <begin position="34"/>
        <end position="59"/>
    </location>
</feature>
<proteinExistence type="predicted"/>
<feature type="transmembrane region" description="Helical" evidence="1">
    <location>
        <begin position="146"/>
        <end position="165"/>
    </location>
</feature>
<name>A0A841EE41_9ACTN</name>
<protein>
    <submittedName>
        <fullName evidence="2">Uncharacterized protein</fullName>
    </submittedName>
</protein>
<feature type="transmembrane region" description="Helical" evidence="1">
    <location>
        <begin position="113"/>
        <end position="134"/>
    </location>
</feature>
<organism evidence="2 3">
    <name type="scientific">Streptomonospora salina</name>
    <dbReference type="NCBI Taxonomy" id="104205"/>
    <lineage>
        <taxon>Bacteria</taxon>
        <taxon>Bacillati</taxon>
        <taxon>Actinomycetota</taxon>
        <taxon>Actinomycetes</taxon>
        <taxon>Streptosporangiales</taxon>
        <taxon>Nocardiopsidaceae</taxon>
        <taxon>Streptomonospora</taxon>
    </lineage>
</organism>
<feature type="transmembrane region" description="Helical" evidence="1">
    <location>
        <begin position="177"/>
        <end position="196"/>
    </location>
</feature>
<evidence type="ECO:0000256" key="1">
    <source>
        <dbReference type="SAM" id="Phobius"/>
    </source>
</evidence>
<gene>
    <name evidence="2" type="ORF">HNR25_002939</name>
</gene>
<sequence length="213" mass="22657">MASDPGSARMQQAVAVAANFNSLRGLILLPMGGALIVAGTLNLAGFSLVTLPFLALALVAQVPITRYYQRNFGRVRSDDMAAKTLAVIAALAVFTAVGIALKYTQALDGQNAVWLTGLQAAATMSVMSWIPSAVRGRWRDLRLIRHWCAICAVLAACALVPVGLWTGGDHPLNRSDLATASLSWVFGAAFLVGGVLDHRSLARTMRGVREARR</sequence>
<feature type="transmembrane region" description="Helical" evidence="1">
    <location>
        <begin position="80"/>
        <end position="101"/>
    </location>
</feature>
<dbReference type="RefSeq" id="WP_017542360.1">
    <property type="nucleotide sequence ID" value="NZ_BAABKT010000026.1"/>
</dbReference>
<dbReference type="AlphaFoldDB" id="A0A841EE41"/>
<keyword evidence="3" id="KW-1185">Reference proteome</keyword>
<evidence type="ECO:0000313" key="2">
    <source>
        <dbReference type="EMBL" id="MBB5999188.1"/>
    </source>
</evidence>
<keyword evidence="1" id="KW-0472">Membrane</keyword>
<keyword evidence="1" id="KW-0812">Transmembrane</keyword>
<reference evidence="2 3" key="1">
    <citation type="submission" date="2020-08" db="EMBL/GenBank/DDBJ databases">
        <title>Sequencing the genomes of 1000 actinobacteria strains.</title>
        <authorList>
            <person name="Klenk H.-P."/>
        </authorList>
    </citation>
    <scope>NUCLEOTIDE SEQUENCE [LARGE SCALE GENOMIC DNA]</scope>
    <source>
        <strain evidence="2 3">DSM 44593</strain>
    </source>
</reference>
<evidence type="ECO:0000313" key="3">
    <source>
        <dbReference type="Proteomes" id="UP000578077"/>
    </source>
</evidence>
<comment type="caution">
    <text evidence="2">The sequence shown here is derived from an EMBL/GenBank/DDBJ whole genome shotgun (WGS) entry which is preliminary data.</text>
</comment>
<accession>A0A841EE41</accession>
<dbReference type="Proteomes" id="UP000578077">
    <property type="component" value="Unassembled WGS sequence"/>
</dbReference>
<keyword evidence="1" id="KW-1133">Transmembrane helix</keyword>
<dbReference type="EMBL" id="JACHLY010000001">
    <property type="protein sequence ID" value="MBB5999188.1"/>
    <property type="molecule type" value="Genomic_DNA"/>
</dbReference>